<organism evidence="4 5">
    <name type="scientific">Nocardia aurea</name>
    <dbReference type="NCBI Taxonomy" id="2144174"/>
    <lineage>
        <taxon>Bacteria</taxon>
        <taxon>Bacillati</taxon>
        <taxon>Actinomycetota</taxon>
        <taxon>Actinomycetes</taxon>
        <taxon>Mycobacteriales</taxon>
        <taxon>Nocardiaceae</taxon>
        <taxon>Nocardia</taxon>
    </lineage>
</organism>
<evidence type="ECO:0000313" key="4">
    <source>
        <dbReference type="EMBL" id="MEV0709461.1"/>
    </source>
</evidence>
<sequence length="384" mass="40252">MFDNFLRPFVGLLTLVVGVVIVAVSVIMFGGGFTDTVAVTVLSPRAGLVMYPDADVKMRGVTVGKVDAIEERADGLAEIRLAIRSDQLALIPADVTVEITSTTVFGAKFVQFIPPARATSRTMYAGQVLDAEHVMVEINTVFQQLTTVLAGIEPEKLNQTLGAIAAATGGHGDQVGLMLSDLESFLGKLEPGLPALRTDLALAPGVLNTYADSAQSLVDTAANATQISRTLVDQQRNLDALLVGLIGLADVGTPVLSANGDALATTLRLLVPTTSLTNEYNESLTCSLDGFGKLAFSTPVDVPGLGLSANFLWGTEPYRYPNHLPKVAATGGPQCSVIPVPYEGKPPYVVADTGANPFEKGNQGVLLNVDTLPQALFGPLGPPR</sequence>
<feature type="transmembrane region" description="Helical" evidence="1">
    <location>
        <begin position="12"/>
        <end position="33"/>
    </location>
</feature>
<gene>
    <name evidence="4" type="ORF">AB0I48_18020</name>
</gene>
<dbReference type="InterPro" id="IPR005693">
    <property type="entry name" value="Mce"/>
</dbReference>
<dbReference type="RefSeq" id="WP_357784992.1">
    <property type="nucleotide sequence ID" value="NZ_JBFAKC010000007.1"/>
</dbReference>
<reference evidence="4 5" key="1">
    <citation type="submission" date="2024-06" db="EMBL/GenBank/DDBJ databases">
        <title>The Natural Products Discovery Center: Release of the First 8490 Sequenced Strains for Exploring Actinobacteria Biosynthetic Diversity.</title>
        <authorList>
            <person name="Kalkreuter E."/>
            <person name="Kautsar S.A."/>
            <person name="Yang D."/>
            <person name="Bader C.D."/>
            <person name="Teijaro C.N."/>
            <person name="Fluegel L."/>
            <person name="Davis C.M."/>
            <person name="Simpson J.R."/>
            <person name="Lauterbach L."/>
            <person name="Steele A.D."/>
            <person name="Gui C."/>
            <person name="Meng S."/>
            <person name="Li G."/>
            <person name="Viehrig K."/>
            <person name="Ye F."/>
            <person name="Su P."/>
            <person name="Kiefer A.F."/>
            <person name="Nichols A."/>
            <person name="Cepeda A.J."/>
            <person name="Yan W."/>
            <person name="Fan B."/>
            <person name="Jiang Y."/>
            <person name="Adhikari A."/>
            <person name="Zheng C.-J."/>
            <person name="Schuster L."/>
            <person name="Cowan T.M."/>
            <person name="Smanski M.J."/>
            <person name="Chevrette M.G."/>
            <person name="De Carvalho L.P.S."/>
            <person name="Shen B."/>
        </authorList>
    </citation>
    <scope>NUCLEOTIDE SEQUENCE [LARGE SCALE GENOMIC DNA]</scope>
    <source>
        <strain evidence="4 5">NPDC050403</strain>
    </source>
</reference>
<name>A0ABV3FVK3_9NOCA</name>
<dbReference type="PANTHER" id="PTHR33371">
    <property type="entry name" value="INTERMEMBRANE PHOSPHOLIPID TRANSPORT SYSTEM BINDING PROTEIN MLAD-RELATED"/>
    <property type="match status" value="1"/>
</dbReference>
<dbReference type="Proteomes" id="UP001551695">
    <property type="component" value="Unassembled WGS sequence"/>
</dbReference>
<dbReference type="NCBIfam" id="TIGR00996">
    <property type="entry name" value="Mtu_fam_mce"/>
    <property type="match status" value="1"/>
</dbReference>
<dbReference type="EMBL" id="JBFAKC010000007">
    <property type="protein sequence ID" value="MEV0709461.1"/>
    <property type="molecule type" value="Genomic_DNA"/>
</dbReference>
<dbReference type="Pfam" id="PF11887">
    <property type="entry name" value="Mce4_CUP1"/>
    <property type="match status" value="1"/>
</dbReference>
<comment type="caution">
    <text evidence="4">The sequence shown here is derived from an EMBL/GenBank/DDBJ whole genome shotgun (WGS) entry which is preliminary data.</text>
</comment>
<protein>
    <submittedName>
        <fullName evidence="4">MCE family protein</fullName>
    </submittedName>
</protein>
<evidence type="ECO:0000259" key="3">
    <source>
        <dbReference type="Pfam" id="PF11887"/>
    </source>
</evidence>
<keyword evidence="1" id="KW-0472">Membrane</keyword>
<accession>A0ABV3FVK3</accession>
<dbReference type="InterPro" id="IPR052336">
    <property type="entry name" value="MlaD_Phospholipid_Transporter"/>
</dbReference>
<dbReference type="Pfam" id="PF02470">
    <property type="entry name" value="MlaD"/>
    <property type="match status" value="1"/>
</dbReference>
<dbReference type="InterPro" id="IPR003399">
    <property type="entry name" value="Mce/MlaD"/>
</dbReference>
<evidence type="ECO:0000313" key="5">
    <source>
        <dbReference type="Proteomes" id="UP001551695"/>
    </source>
</evidence>
<dbReference type="PANTHER" id="PTHR33371:SF19">
    <property type="entry name" value="MCE-FAMILY PROTEIN MCE4A"/>
    <property type="match status" value="1"/>
</dbReference>
<evidence type="ECO:0000259" key="2">
    <source>
        <dbReference type="Pfam" id="PF02470"/>
    </source>
</evidence>
<feature type="domain" description="Mammalian cell entry C-terminal" evidence="3">
    <location>
        <begin position="121"/>
        <end position="333"/>
    </location>
</feature>
<feature type="domain" description="Mce/MlaD" evidence="2">
    <location>
        <begin position="36"/>
        <end position="115"/>
    </location>
</feature>
<keyword evidence="5" id="KW-1185">Reference proteome</keyword>
<keyword evidence="1" id="KW-0812">Transmembrane</keyword>
<proteinExistence type="predicted"/>
<keyword evidence="1" id="KW-1133">Transmembrane helix</keyword>
<dbReference type="InterPro" id="IPR024516">
    <property type="entry name" value="Mce_C"/>
</dbReference>
<evidence type="ECO:0000256" key="1">
    <source>
        <dbReference type="SAM" id="Phobius"/>
    </source>
</evidence>